<dbReference type="PANTHER" id="PTHR47719:SF2">
    <property type="entry name" value="SKP1-INTERACTING PARTNER 15"/>
    <property type="match status" value="1"/>
</dbReference>
<dbReference type="PROSITE" id="PS50181">
    <property type="entry name" value="FBOX"/>
    <property type="match status" value="1"/>
</dbReference>
<organism evidence="2 3">
    <name type="scientific">Ceratopteris richardii</name>
    <name type="common">Triangle waterfern</name>
    <dbReference type="NCBI Taxonomy" id="49495"/>
    <lineage>
        <taxon>Eukaryota</taxon>
        <taxon>Viridiplantae</taxon>
        <taxon>Streptophyta</taxon>
        <taxon>Embryophyta</taxon>
        <taxon>Tracheophyta</taxon>
        <taxon>Polypodiopsida</taxon>
        <taxon>Polypodiidae</taxon>
        <taxon>Polypodiales</taxon>
        <taxon>Pteridineae</taxon>
        <taxon>Pteridaceae</taxon>
        <taxon>Parkerioideae</taxon>
        <taxon>Ceratopteris</taxon>
    </lineage>
</organism>
<feature type="domain" description="F-box" evidence="1">
    <location>
        <begin position="1"/>
        <end position="43"/>
    </location>
</feature>
<evidence type="ECO:0000259" key="1">
    <source>
        <dbReference type="PROSITE" id="PS50181"/>
    </source>
</evidence>
<evidence type="ECO:0000313" key="3">
    <source>
        <dbReference type="Proteomes" id="UP000825935"/>
    </source>
</evidence>
<dbReference type="PANTHER" id="PTHR47719">
    <property type="entry name" value="SKP1-INTERACTING PARTNER 15"/>
    <property type="match status" value="1"/>
</dbReference>
<keyword evidence="3" id="KW-1185">Reference proteome</keyword>
<dbReference type="SUPFAM" id="SSF81383">
    <property type="entry name" value="F-box domain"/>
    <property type="match status" value="1"/>
</dbReference>
<dbReference type="InterPro" id="IPR001810">
    <property type="entry name" value="F-box_dom"/>
</dbReference>
<name>A0A8T2SNU4_CERRI</name>
<accession>A0A8T2SNU4</accession>
<comment type="caution">
    <text evidence="2">The sequence shown here is derived from an EMBL/GenBank/DDBJ whole genome shotgun (WGS) entry which is preliminary data.</text>
</comment>
<reference evidence="2" key="1">
    <citation type="submission" date="2021-08" db="EMBL/GenBank/DDBJ databases">
        <title>WGS assembly of Ceratopteris richardii.</title>
        <authorList>
            <person name="Marchant D.B."/>
            <person name="Chen G."/>
            <person name="Jenkins J."/>
            <person name="Shu S."/>
            <person name="Leebens-Mack J."/>
            <person name="Grimwood J."/>
            <person name="Schmutz J."/>
            <person name="Soltis P."/>
            <person name="Soltis D."/>
            <person name="Chen Z.-H."/>
        </authorList>
    </citation>
    <scope>NUCLEOTIDE SEQUENCE</scope>
    <source>
        <strain evidence="2">Whitten #5841</strain>
        <tissue evidence="2">Leaf</tissue>
    </source>
</reference>
<proteinExistence type="predicted"/>
<dbReference type="EMBL" id="CM035423">
    <property type="protein sequence ID" value="KAH7365605.1"/>
    <property type="molecule type" value="Genomic_DNA"/>
</dbReference>
<dbReference type="OrthoDB" id="1922820at2759"/>
<sequence length="360" mass="40537">MDMPKDIIEAIFLHLSTFDIARGRTVCKFWDGVLRNREFLIKHAESNTEDWLALFSHSPVDEKRKLLLYNDASCLWHAISLDFLPSEFTDVIAADGGLVCIAGQFHRVYSICVCNIVTRTYKILPHIDEVPYAGAMIVKKQKVDAECSYEIAVLLVNAVAFTSSSRSTWVKYSTMLSSMPQSPVMCNRVLYGLQNMLSPWKSNWRLVYAKLDDTSCKEVWSELYHPTWGGIIDILHQPCLVESIGCLLLVGGLGHSLTTNSCITLIILKLDLGTLEWSEATRMPQEFYKHFDCNEDLSIFSHNGNVSLFSKAICGHLVCKLADGQSGTLWQWVEGCPLSSYETTFLSKGFLLKLGLDRIS</sequence>
<dbReference type="InterPro" id="IPR036047">
    <property type="entry name" value="F-box-like_dom_sf"/>
</dbReference>
<evidence type="ECO:0000313" key="2">
    <source>
        <dbReference type="EMBL" id="KAH7365605.1"/>
    </source>
</evidence>
<protein>
    <recommendedName>
        <fullName evidence="1">F-box domain-containing protein</fullName>
    </recommendedName>
</protein>
<gene>
    <name evidence="2" type="ORF">KP509_18G036800</name>
</gene>
<dbReference type="SMART" id="SM00256">
    <property type="entry name" value="FBOX"/>
    <property type="match status" value="1"/>
</dbReference>
<dbReference type="AlphaFoldDB" id="A0A8T2SNU4"/>
<dbReference type="Proteomes" id="UP000825935">
    <property type="component" value="Chromosome 18"/>
</dbReference>